<dbReference type="Proteomes" id="UP001628646">
    <property type="component" value="Unassembled WGS sequence"/>
</dbReference>
<protein>
    <submittedName>
        <fullName evidence="1">Delta-60 repeat domain-containing protein</fullName>
    </submittedName>
</protein>
<dbReference type="InterPro" id="IPR011047">
    <property type="entry name" value="Quinoprotein_ADH-like_sf"/>
</dbReference>
<dbReference type="RefSeq" id="WP_407800763.1">
    <property type="nucleotide sequence ID" value="NZ_JBJNUX010000007.1"/>
</dbReference>
<comment type="caution">
    <text evidence="1">The sequence shown here is derived from an EMBL/GenBank/DDBJ whole genome shotgun (WGS) entry which is preliminary data.</text>
</comment>
<dbReference type="NCBIfam" id="TIGR02608">
    <property type="entry name" value="delta_60_rpt"/>
    <property type="match status" value="4"/>
</dbReference>
<name>A0ABW8W7W7_9PSED</name>
<reference evidence="1 2" key="1">
    <citation type="submission" date="2024-12" db="EMBL/GenBank/DDBJ databases">
        <title>Pseudomonas species isolated from Lotus nodules promote plant growth.</title>
        <authorList>
            <person name="Yu Y.-H."/>
            <person name="Kurtenbach J."/>
            <person name="Crosbie D."/>
            <person name="Brachmann A."/>
            <person name="Marin M."/>
        </authorList>
    </citation>
    <scope>NUCLEOTIDE SEQUENCE [LARGE SCALE GENOMIC DNA]</scope>
    <source>
        <strain evidence="1 2">PLb11B</strain>
    </source>
</reference>
<gene>
    <name evidence="1" type="ORF">ACJ8NA_22585</name>
</gene>
<dbReference type="SUPFAM" id="SSF50998">
    <property type="entry name" value="Quinoprotein alcohol dehydrogenase-like"/>
    <property type="match status" value="1"/>
</dbReference>
<keyword evidence="2" id="KW-1185">Reference proteome</keyword>
<proteinExistence type="predicted"/>
<organism evidence="1 2">
    <name type="scientific">Pseudomonas azerbaijanorientalis</name>
    <dbReference type="NCBI Taxonomy" id="2842350"/>
    <lineage>
        <taxon>Bacteria</taxon>
        <taxon>Pseudomonadati</taxon>
        <taxon>Pseudomonadota</taxon>
        <taxon>Gammaproteobacteria</taxon>
        <taxon>Pseudomonadales</taxon>
        <taxon>Pseudomonadaceae</taxon>
        <taxon>Pseudomonas</taxon>
    </lineage>
</organism>
<evidence type="ECO:0000313" key="1">
    <source>
        <dbReference type="EMBL" id="MFL9001418.1"/>
    </source>
</evidence>
<dbReference type="EMBL" id="JBJNUY010000010">
    <property type="protein sequence ID" value="MFL9001418.1"/>
    <property type="molecule type" value="Genomic_DNA"/>
</dbReference>
<dbReference type="Pfam" id="PF17164">
    <property type="entry name" value="DUF5122"/>
    <property type="match status" value="1"/>
</dbReference>
<sequence>MSQMQSETVTAGTLDPSFGENGVVEIEEWRAVLYSVLPMNGKLVCADKYQRDGVVSMRLWRMDDRGVFDDSFGANGSTILPIHWSVAPRCGLFPYSEGKFLVKGTYLDEMGQRDMVVARLNKDGQLDTDFGEEGYKKIDPYRLFSRDAASLRSRKSFPPRKNVDNTSEAKSLTMAAGYIGGSVCVQKDGRILVAHSGIYGQDNGRYWVRGLLIRLTPDGKYDTTFGDGGKLLINLDGLDHEVISIALTDEEKILVFGSYLEDDSENAALNAFVIRLEKDGKRDRSFNGQKFVIKNDELKHIRAGTISVRNSDGAIVVAGSAAKTHDFGLPSTPWIAVLNANGSPNLGFNAGKPLFSSILPDGGVWQNCAWQENNNTILVARSVAARYLPTGQLDTSFNGKGWFHHKSTYHHMALTEDSKLVLIGNEGGYPFVLRSLL</sequence>
<dbReference type="InterPro" id="IPR013431">
    <property type="entry name" value="Delta_60_rpt"/>
</dbReference>
<evidence type="ECO:0000313" key="2">
    <source>
        <dbReference type="Proteomes" id="UP001628646"/>
    </source>
</evidence>
<dbReference type="Gene3D" id="2.80.10.50">
    <property type="match status" value="3"/>
</dbReference>
<accession>A0ABW8W7W7</accession>